<gene>
    <name evidence="2" type="ORF">K7X08_028844</name>
</gene>
<proteinExistence type="predicted"/>
<protein>
    <submittedName>
        <fullName evidence="2">Uncharacterized protein</fullName>
    </submittedName>
</protein>
<reference evidence="3" key="1">
    <citation type="journal article" date="2023" name="Proc. Natl. Acad. Sci. U.S.A.">
        <title>Genomic and structural basis for evolution of tropane alkaloid biosynthesis.</title>
        <authorList>
            <person name="Wanga Y.-J."/>
            <person name="Taina T."/>
            <person name="Yua J.-Y."/>
            <person name="Lia J."/>
            <person name="Xua B."/>
            <person name="Chenc J."/>
            <person name="D'Auriad J.C."/>
            <person name="Huanga J.-P."/>
            <person name="Huanga S.-X."/>
        </authorList>
    </citation>
    <scope>NUCLEOTIDE SEQUENCE [LARGE SCALE GENOMIC DNA]</scope>
    <source>
        <strain evidence="3">cv. KIB-2019</strain>
    </source>
</reference>
<sequence length="149" mass="16409">MLESQSSPTPIKMDETGVRSHLNANRSTTSDKGVASLVQTVAGKDSTNPLKAVTLPKSEKEETPIAETSKTRRRLPKTFTQGSTSRKTVSVRKKKNEIENMVKETLERFFQTTQQTDTIKEQDKHITETQVLGAADSKSILTSGGELCI</sequence>
<dbReference type="Proteomes" id="UP001152561">
    <property type="component" value="Unassembled WGS sequence"/>
</dbReference>
<feature type="compositionally biased region" description="Polar residues" evidence="1">
    <location>
        <begin position="78"/>
        <end position="88"/>
    </location>
</feature>
<keyword evidence="3" id="KW-1185">Reference proteome</keyword>
<evidence type="ECO:0000313" key="3">
    <source>
        <dbReference type="Proteomes" id="UP001152561"/>
    </source>
</evidence>
<comment type="caution">
    <text evidence="2">The sequence shown here is derived from an EMBL/GenBank/DDBJ whole genome shotgun (WGS) entry which is preliminary data.</text>
</comment>
<evidence type="ECO:0000256" key="1">
    <source>
        <dbReference type="SAM" id="MobiDB-lite"/>
    </source>
</evidence>
<organism evidence="2 3">
    <name type="scientific">Anisodus acutangulus</name>
    <dbReference type="NCBI Taxonomy" id="402998"/>
    <lineage>
        <taxon>Eukaryota</taxon>
        <taxon>Viridiplantae</taxon>
        <taxon>Streptophyta</taxon>
        <taxon>Embryophyta</taxon>
        <taxon>Tracheophyta</taxon>
        <taxon>Spermatophyta</taxon>
        <taxon>Magnoliopsida</taxon>
        <taxon>eudicotyledons</taxon>
        <taxon>Gunneridae</taxon>
        <taxon>Pentapetalae</taxon>
        <taxon>asterids</taxon>
        <taxon>lamiids</taxon>
        <taxon>Solanales</taxon>
        <taxon>Solanaceae</taxon>
        <taxon>Solanoideae</taxon>
        <taxon>Hyoscyameae</taxon>
        <taxon>Anisodus</taxon>
    </lineage>
</organism>
<feature type="region of interest" description="Disordered" evidence="1">
    <location>
        <begin position="56"/>
        <end position="93"/>
    </location>
</feature>
<dbReference type="EMBL" id="JAJAGQ010000024">
    <property type="protein sequence ID" value="KAJ8526367.1"/>
    <property type="molecule type" value="Genomic_DNA"/>
</dbReference>
<evidence type="ECO:0000313" key="2">
    <source>
        <dbReference type="EMBL" id="KAJ8526367.1"/>
    </source>
</evidence>
<accession>A0A9Q1QT70</accession>
<feature type="region of interest" description="Disordered" evidence="1">
    <location>
        <begin position="1"/>
        <end position="33"/>
    </location>
</feature>
<name>A0A9Q1QT70_9SOLA</name>
<feature type="compositionally biased region" description="Polar residues" evidence="1">
    <location>
        <begin position="22"/>
        <end position="31"/>
    </location>
</feature>
<dbReference type="AlphaFoldDB" id="A0A9Q1QT70"/>